<dbReference type="Proteomes" id="UP000028837">
    <property type="component" value="Unassembled WGS sequence"/>
</dbReference>
<dbReference type="InterPro" id="IPR006580">
    <property type="entry name" value="Znf_TTF"/>
</dbReference>
<feature type="compositionally biased region" description="Polar residues" evidence="1">
    <location>
        <begin position="86"/>
        <end position="100"/>
    </location>
</feature>
<feature type="region of interest" description="Disordered" evidence="1">
    <location>
        <begin position="503"/>
        <end position="538"/>
    </location>
</feature>
<evidence type="ECO:0000313" key="3">
    <source>
        <dbReference type="EMBL" id="KFG43913.1"/>
    </source>
</evidence>
<comment type="caution">
    <text evidence="3">The sequence shown here is derived from an EMBL/GenBank/DDBJ whole genome shotgun (WGS) entry which is preliminary data.</text>
</comment>
<feature type="compositionally biased region" description="Polar residues" evidence="1">
    <location>
        <begin position="282"/>
        <end position="293"/>
    </location>
</feature>
<feature type="region of interest" description="Disordered" evidence="1">
    <location>
        <begin position="82"/>
        <end position="127"/>
    </location>
</feature>
<reference evidence="3 4" key="1">
    <citation type="submission" date="2014-02" db="EMBL/GenBank/DDBJ databases">
        <authorList>
            <person name="Sibley D."/>
            <person name="Venepally P."/>
            <person name="Karamycheva S."/>
            <person name="Hadjithomas M."/>
            <person name="Khan A."/>
            <person name="Brunk B."/>
            <person name="Roos D."/>
            <person name="Caler E."/>
            <person name="Lorenzi H."/>
        </authorList>
    </citation>
    <scope>NUCLEOTIDE SEQUENCE [LARGE SCALE GENOMIC DNA]</scope>
    <source>
        <strain evidence="3 4">GAB2-2007-GAL-DOM2</strain>
    </source>
</reference>
<dbReference type="SMART" id="SM00597">
    <property type="entry name" value="ZnF_TTF"/>
    <property type="match status" value="1"/>
</dbReference>
<feature type="compositionally biased region" description="Low complexity" evidence="1">
    <location>
        <begin position="523"/>
        <end position="538"/>
    </location>
</feature>
<dbReference type="VEuPathDB" id="ToxoDB:TGDOM2_269420"/>
<feature type="compositionally biased region" description="Low complexity" evidence="1">
    <location>
        <begin position="503"/>
        <end position="516"/>
    </location>
</feature>
<evidence type="ECO:0000259" key="2">
    <source>
        <dbReference type="SMART" id="SM00597"/>
    </source>
</evidence>
<accession>A0A086KHP5</accession>
<organism evidence="3 4">
    <name type="scientific">Toxoplasma gondii GAB2-2007-GAL-DOM2</name>
    <dbReference type="NCBI Taxonomy" id="1130820"/>
    <lineage>
        <taxon>Eukaryota</taxon>
        <taxon>Sar</taxon>
        <taxon>Alveolata</taxon>
        <taxon>Apicomplexa</taxon>
        <taxon>Conoidasida</taxon>
        <taxon>Coccidia</taxon>
        <taxon>Eucoccidiorida</taxon>
        <taxon>Eimeriorina</taxon>
        <taxon>Sarcocystidae</taxon>
        <taxon>Toxoplasma</taxon>
    </lineage>
</organism>
<feature type="region of interest" description="Disordered" evidence="1">
    <location>
        <begin position="274"/>
        <end position="321"/>
    </location>
</feature>
<name>A0A086KHP5_TOXGO</name>
<sequence length="740" mass="79111">MMSAAVSSTVCSFFSAFRVRGASSPLEASPRVSTPAYAAVEEEALSSRLAAVTGPCAFVSPEQNVVLHTDLSREISADTLTPGATCPSSTGCGSTAFSPNSSTSGTGTGQGVVRRKQLSGAQKRKRKRELLAKNRVEPASLFSFLSTTVTSEAIYENWQDLNRAIREESARYEARTLSASSPLMSQPETSTGGGCCCCARALVCWTEERGGGSSVTLCGADEDAGGQKRPRHCDILEDSGVEGGSERKKHCCSSGADEEKRRLPVNQERLLSPSCHARGRSDSSTRNWCVSSRESGKEDEDDCEEDEGHRPCLTSPSAVTSPTSCGLRLPCASTLHESWRLLLDESRSHRSTRGSSHDSLEAVDVLENKDGAERVDVNWHAHGIEPTGSNGAGDDGAAASHVLRSAEPGGDGQRCRSAGATMGDACSTQRPLLPSLTGPGTPLSPLATAEGRDRLIDCFSPCGGSNGSCGSCSTRHSSCCSSLRGDGSGGSCCSPPSPFLSPVSDDASSVTSSVSPSSPPRLPRQSSGPGPVSPHSSPRLVARCVCTRERRDEQVHDGGFPALAPLRASPGTPEDEDELDDLALWPSQITEELRWSLVKKGPVQLVDFPYPRDATQRRFGRQHYWRTLPSGEKLWRSWLVYSRTRDAVYCFCCKLFSQLSKSVVTTGFRRWKGIAEVLRSHEHSRDHRSCMLQWKCLCLRLHADVSFGDLKQLCMTTPSSNAVGGAVKGDGDDGEARAAP</sequence>
<dbReference type="OrthoDB" id="1750591at2759"/>
<feature type="compositionally biased region" description="Acidic residues" evidence="1">
    <location>
        <begin position="297"/>
        <end position="306"/>
    </location>
</feature>
<proteinExistence type="predicted"/>
<evidence type="ECO:0000256" key="1">
    <source>
        <dbReference type="SAM" id="MobiDB-lite"/>
    </source>
</evidence>
<dbReference type="AlphaFoldDB" id="A0A086KHP5"/>
<dbReference type="EMBL" id="AHZU02000470">
    <property type="protein sequence ID" value="KFG43913.1"/>
    <property type="molecule type" value="Genomic_DNA"/>
</dbReference>
<feature type="compositionally biased region" description="Basic residues" evidence="1">
    <location>
        <begin position="113"/>
        <end position="127"/>
    </location>
</feature>
<protein>
    <recommendedName>
        <fullName evidence="2">TTF-type domain-containing protein</fullName>
    </recommendedName>
</protein>
<evidence type="ECO:0000313" key="4">
    <source>
        <dbReference type="Proteomes" id="UP000028837"/>
    </source>
</evidence>
<feature type="region of interest" description="Disordered" evidence="1">
    <location>
        <begin position="557"/>
        <end position="578"/>
    </location>
</feature>
<feature type="domain" description="TTF-type" evidence="2">
    <location>
        <begin position="623"/>
        <end position="706"/>
    </location>
</feature>
<feature type="region of interest" description="Disordered" evidence="1">
    <location>
        <begin position="230"/>
        <end position="252"/>
    </location>
</feature>
<gene>
    <name evidence="3" type="ORF">TGDOM2_269420</name>
</gene>